<accession>A0A7S1W5K0</accession>
<evidence type="ECO:0000313" key="3">
    <source>
        <dbReference type="EMBL" id="CAD9150215.1"/>
    </source>
</evidence>
<keyword evidence="2" id="KW-0812">Transmembrane</keyword>
<feature type="region of interest" description="Disordered" evidence="1">
    <location>
        <begin position="196"/>
        <end position="274"/>
    </location>
</feature>
<feature type="compositionally biased region" description="Low complexity" evidence="1">
    <location>
        <begin position="233"/>
        <end position="244"/>
    </location>
</feature>
<keyword evidence="2" id="KW-1133">Transmembrane helix</keyword>
<keyword evidence="2" id="KW-0472">Membrane</keyword>
<evidence type="ECO:0000256" key="2">
    <source>
        <dbReference type="SAM" id="Phobius"/>
    </source>
</evidence>
<feature type="transmembrane region" description="Helical" evidence="2">
    <location>
        <begin position="7"/>
        <end position="27"/>
    </location>
</feature>
<reference evidence="3" key="1">
    <citation type="submission" date="2021-01" db="EMBL/GenBank/DDBJ databases">
        <authorList>
            <person name="Corre E."/>
            <person name="Pelletier E."/>
            <person name="Niang G."/>
            <person name="Scheremetjew M."/>
            <person name="Finn R."/>
            <person name="Kale V."/>
            <person name="Holt S."/>
            <person name="Cochrane G."/>
            <person name="Meng A."/>
            <person name="Brown T."/>
            <person name="Cohen L."/>
        </authorList>
    </citation>
    <scope>NUCLEOTIDE SEQUENCE</scope>
    <source>
        <strain evidence="3">CCAP 1951/1</strain>
    </source>
</reference>
<gene>
    <name evidence="3" type="ORF">NDES1114_LOCUS32404</name>
</gene>
<dbReference type="AlphaFoldDB" id="A0A7S1W5K0"/>
<proteinExistence type="predicted"/>
<sequence>MAAVVRGVGYLATSLLAFLNAILVLFVRLGTFDSAIPHSAMRISGWITIFDGCVRLTDCDESECYDREMCAAFGSVDCPSESRTYAATQAIGIVFVVWLVPSVVMGALDALGKLPSVLCWSQRGLLITKAATNVVFCIVLLILVMNLLYSPDYCKRLELERIEGFKIGAVVYLVGATLIFNVGACLIAVCVPPDREPTESGSPKTPAVVAPPAASAAPPRTSTNATLRRRRVAAGADGASATDAVEMRAAPSNNHATGPAAVHSPVSGMPAHSGGGTFGTFDTFANQSDGTAST</sequence>
<dbReference type="EMBL" id="HBGF01048510">
    <property type="protein sequence ID" value="CAD9150215.1"/>
    <property type="molecule type" value="Transcribed_RNA"/>
</dbReference>
<name>A0A7S1W5K0_NEODS</name>
<feature type="transmembrane region" description="Helical" evidence="2">
    <location>
        <begin position="169"/>
        <end position="191"/>
    </location>
</feature>
<evidence type="ECO:0000256" key="1">
    <source>
        <dbReference type="SAM" id="MobiDB-lite"/>
    </source>
</evidence>
<feature type="transmembrane region" description="Helical" evidence="2">
    <location>
        <begin position="90"/>
        <end position="112"/>
    </location>
</feature>
<organism evidence="3">
    <name type="scientific">Neobodo designis</name>
    <name type="common">Flagellated protozoan</name>
    <name type="synonym">Bodo designis</name>
    <dbReference type="NCBI Taxonomy" id="312471"/>
    <lineage>
        <taxon>Eukaryota</taxon>
        <taxon>Discoba</taxon>
        <taxon>Euglenozoa</taxon>
        <taxon>Kinetoplastea</taxon>
        <taxon>Metakinetoplastina</taxon>
        <taxon>Neobodonida</taxon>
        <taxon>Neobodo</taxon>
    </lineage>
</organism>
<feature type="compositionally biased region" description="Low complexity" evidence="1">
    <location>
        <begin position="202"/>
        <end position="223"/>
    </location>
</feature>
<protein>
    <submittedName>
        <fullName evidence="3">Uncharacterized protein</fullName>
    </submittedName>
</protein>
<feature type="transmembrane region" description="Helical" evidence="2">
    <location>
        <begin position="124"/>
        <end position="149"/>
    </location>
</feature>